<dbReference type="AlphaFoldDB" id="A0A517ZIH6"/>
<organism evidence="1 2">
    <name type="scientific">Symmachiella dynata</name>
    <dbReference type="NCBI Taxonomy" id="2527995"/>
    <lineage>
        <taxon>Bacteria</taxon>
        <taxon>Pseudomonadati</taxon>
        <taxon>Planctomycetota</taxon>
        <taxon>Planctomycetia</taxon>
        <taxon>Planctomycetales</taxon>
        <taxon>Planctomycetaceae</taxon>
        <taxon>Symmachiella</taxon>
    </lineage>
</organism>
<evidence type="ECO:0000313" key="2">
    <source>
        <dbReference type="Proteomes" id="UP000319383"/>
    </source>
</evidence>
<proteinExistence type="predicted"/>
<keyword evidence="2" id="KW-1185">Reference proteome</keyword>
<dbReference type="Proteomes" id="UP000319383">
    <property type="component" value="Chromosome"/>
</dbReference>
<gene>
    <name evidence="1" type="ORF">Mal52_07270</name>
</gene>
<dbReference type="EMBL" id="CP036276">
    <property type="protein sequence ID" value="QDU42271.1"/>
    <property type="molecule type" value="Genomic_DNA"/>
</dbReference>
<reference evidence="1 2" key="1">
    <citation type="submission" date="2019-02" db="EMBL/GenBank/DDBJ databases">
        <title>Deep-cultivation of Planctomycetes and their phenomic and genomic characterization uncovers novel biology.</title>
        <authorList>
            <person name="Wiegand S."/>
            <person name="Jogler M."/>
            <person name="Boedeker C."/>
            <person name="Pinto D."/>
            <person name="Vollmers J."/>
            <person name="Rivas-Marin E."/>
            <person name="Kohn T."/>
            <person name="Peeters S.H."/>
            <person name="Heuer A."/>
            <person name="Rast P."/>
            <person name="Oberbeckmann S."/>
            <person name="Bunk B."/>
            <person name="Jeske O."/>
            <person name="Meyerdierks A."/>
            <person name="Storesund J.E."/>
            <person name="Kallscheuer N."/>
            <person name="Luecker S."/>
            <person name="Lage O.M."/>
            <person name="Pohl T."/>
            <person name="Merkel B.J."/>
            <person name="Hornburger P."/>
            <person name="Mueller R.-W."/>
            <person name="Bruemmer F."/>
            <person name="Labrenz M."/>
            <person name="Spormann A.M."/>
            <person name="Op den Camp H."/>
            <person name="Overmann J."/>
            <person name="Amann R."/>
            <person name="Jetten M.S.M."/>
            <person name="Mascher T."/>
            <person name="Medema M.H."/>
            <person name="Devos D.P."/>
            <person name="Kaster A.-K."/>
            <person name="Ovreas L."/>
            <person name="Rohde M."/>
            <person name="Galperin M.Y."/>
            <person name="Jogler C."/>
        </authorList>
    </citation>
    <scope>NUCLEOTIDE SEQUENCE [LARGE SCALE GENOMIC DNA]</scope>
    <source>
        <strain evidence="1 2">Mal52</strain>
    </source>
</reference>
<protein>
    <submittedName>
        <fullName evidence="1">Uncharacterized protein</fullName>
    </submittedName>
</protein>
<sequence>MTFCWQRMRVLFGGSLTHNCLHSYLRAEVCPDNMIPVLILVVTKKVGDEMLRRDGSQRFNCRVDVLCR</sequence>
<dbReference type="KEGG" id="sdyn:Mal52_07270"/>
<evidence type="ECO:0000313" key="1">
    <source>
        <dbReference type="EMBL" id="QDU42271.1"/>
    </source>
</evidence>
<accession>A0A517ZIH6</accession>
<name>A0A517ZIH6_9PLAN</name>